<dbReference type="InterPro" id="IPR036188">
    <property type="entry name" value="FAD/NAD-bd_sf"/>
</dbReference>
<name>A0A1I2JDI7_9GAMM</name>
<protein>
    <submittedName>
        <fullName evidence="6">NADH dehydrogenase, FAD-containing subunit</fullName>
    </submittedName>
</protein>
<gene>
    <name evidence="6" type="ORF">SAMN02799615_03891</name>
</gene>
<keyword evidence="2" id="KW-0285">Flavoprotein</keyword>
<comment type="similarity">
    <text evidence="1">Belongs to the FAD-dependent oxidoreductase family.</text>
</comment>
<dbReference type="GO" id="GO:0050660">
    <property type="term" value="F:flavin adenine dinucleotide binding"/>
    <property type="evidence" value="ECO:0007669"/>
    <property type="project" value="TreeGrafter"/>
</dbReference>
<feature type="domain" description="FAD/NAD(P)-binding" evidence="5">
    <location>
        <begin position="9"/>
        <end position="291"/>
    </location>
</feature>
<keyword evidence="7" id="KW-1185">Reference proteome</keyword>
<dbReference type="PANTHER" id="PTHR43735:SF3">
    <property type="entry name" value="FERROPTOSIS SUPPRESSOR PROTEIN 1"/>
    <property type="match status" value="1"/>
</dbReference>
<keyword evidence="3" id="KW-0274">FAD</keyword>
<evidence type="ECO:0000313" key="7">
    <source>
        <dbReference type="Proteomes" id="UP000199477"/>
    </source>
</evidence>
<sequence length="376" mass="39952">MTNALTVSQVVIYGGGMAGALLAKALSPKHQVTLVDPNEYFEVPMSAPRSLVQPGFADGAIIPFKAALPGVSHLRGRLTELRADGGIVSLQDGREQLVSGQVTVLATGSVFSNPLMRAIEGSSIDERKAFYRSYRDRIAESQRILIVGGGPIGVEVAGEIIENHPQKTLTVLEAGPRLLAGTSEAAAEHAARFLRERGVTILTNERLDKAGSGSTDVFGASGEALTHTGRSIAYDLLIWCIGGKPNTGYMQAHFSSVLNAGGRIRVTPELQVVGHANVFALGDITDLDENKMAWHINGHVKVATHNIGAVLAQSSGARKLKAYEPQTGNPKMAVTLGSRHGVVHLPGVGVVRWPAFVRMAKSAHMLVPQYRKVLGV</sequence>
<dbReference type="InterPro" id="IPR023753">
    <property type="entry name" value="FAD/NAD-binding_dom"/>
</dbReference>
<proteinExistence type="inferred from homology"/>
<dbReference type="GO" id="GO:0005737">
    <property type="term" value="C:cytoplasm"/>
    <property type="evidence" value="ECO:0007669"/>
    <property type="project" value="TreeGrafter"/>
</dbReference>
<dbReference type="SUPFAM" id="SSF51905">
    <property type="entry name" value="FAD/NAD(P)-binding domain"/>
    <property type="match status" value="1"/>
</dbReference>
<evidence type="ECO:0000256" key="3">
    <source>
        <dbReference type="ARBA" id="ARBA00022827"/>
    </source>
</evidence>
<dbReference type="PRINTS" id="PR00368">
    <property type="entry name" value="FADPNR"/>
</dbReference>
<dbReference type="STRING" id="500610.SAMN02799615_03891"/>
<dbReference type="Pfam" id="PF07992">
    <property type="entry name" value="Pyr_redox_2"/>
    <property type="match status" value="1"/>
</dbReference>
<dbReference type="AlphaFoldDB" id="A0A1I2JDI7"/>
<accession>A0A1I2JDI7</accession>
<dbReference type="GO" id="GO:0004174">
    <property type="term" value="F:electron-transferring-flavoprotein dehydrogenase activity"/>
    <property type="evidence" value="ECO:0007669"/>
    <property type="project" value="TreeGrafter"/>
</dbReference>
<dbReference type="PANTHER" id="PTHR43735">
    <property type="entry name" value="APOPTOSIS-INDUCING FACTOR 1"/>
    <property type="match status" value="1"/>
</dbReference>
<dbReference type="RefSeq" id="WP_026634853.1">
    <property type="nucleotide sequence ID" value="NZ_JBFBVS010000001.1"/>
</dbReference>
<reference evidence="7" key="1">
    <citation type="submission" date="2016-10" db="EMBL/GenBank/DDBJ databases">
        <authorList>
            <person name="Varghese N."/>
            <person name="Submissions S."/>
        </authorList>
    </citation>
    <scope>NUCLEOTIDE SEQUENCE [LARGE SCALE GENOMIC DNA]</scope>
    <source>
        <strain evidence="7">UNC178MFTsu3.1</strain>
    </source>
</reference>
<dbReference type="Gene3D" id="3.50.50.100">
    <property type="match status" value="1"/>
</dbReference>
<dbReference type="Proteomes" id="UP000199477">
    <property type="component" value="Unassembled WGS sequence"/>
</dbReference>
<dbReference type="EMBL" id="FONH01000022">
    <property type="protein sequence ID" value="SFF50741.1"/>
    <property type="molecule type" value="Genomic_DNA"/>
</dbReference>
<evidence type="ECO:0000259" key="5">
    <source>
        <dbReference type="Pfam" id="PF07992"/>
    </source>
</evidence>
<evidence type="ECO:0000256" key="4">
    <source>
        <dbReference type="ARBA" id="ARBA00023002"/>
    </source>
</evidence>
<dbReference type="PRINTS" id="PR00469">
    <property type="entry name" value="PNDRDTASEII"/>
</dbReference>
<evidence type="ECO:0000313" key="6">
    <source>
        <dbReference type="EMBL" id="SFF50741.1"/>
    </source>
</evidence>
<evidence type="ECO:0000256" key="2">
    <source>
        <dbReference type="ARBA" id="ARBA00022630"/>
    </source>
</evidence>
<organism evidence="6 7">
    <name type="scientific">Dyella marensis</name>
    <dbReference type="NCBI Taxonomy" id="500610"/>
    <lineage>
        <taxon>Bacteria</taxon>
        <taxon>Pseudomonadati</taxon>
        <taxon>Pseudomonadota</taxon>
        <taxon>Gammaproteobacteria</taxon>
        <taxon>Lysobacterales</taxon>
        <taxon>Rhodanobacteraceae</taxon>
        <taxon>Dyella</taxon>
    </lineage>
</organism>
<evidence type="ECO:0000256" key="1">
    <source>
        <dbReference type="ARBA" id="ARBA00006442"/>
    </source>
</evidence>
<keyword evidence="4" id="KW-0560">Oxidoreductase</keyword>